<dbReference type="Gene3D" id="3.30.70.330">
    <property type="match status" value="1"/>
</dbReference>
<dbReference type="GO" id="GO:0016604">
    <property type="term" value="C:nuclear body"/>
    <property type="evidence" value="ECO:0007669"/>
    <property type="project" value="TreeGrafter"/>
</dbReference>
<dbReference type="InterPro" id="IPR035979">
    <property type="entry name" value="RBD_domain_sf"/>
</dbReference>
<dbReference type="Pfam" id="PF00076">
    <property type="entry name" value="RRM_1"/>
    <property type="match status" value="1"/>
</dbReference>
<evidence type="ECO:0000256" key="4">
    <source>
        <dbReference type="SAM" id="MobiDB-lite"/>
    </source>
</evidence>
<evidence type="ECO:0000313" key="8">
    <source>
        <dbReference type="EMBL" id="CAF0858744.1"/>
    </source>
</evidence>
<feature type="domain" description="SERRATE/Ars2 C-terminal" evidence="6">
    <location>
        <begin position="419"/>
        <end position="623"/>
    </location>
</feature>
<evidence type="ECO:0000259" key="6">
    <source>
        <dbReference type="Pfam" id="PF04959"/>
    </source>
</evidence>
<dbReference type="Pfam" id="PF12066">
    <property type="entry name" value="SERRATE_Ars2_N"/>
    <property type="match status" value="1"/>
</dbReference>
<dbReference type="OrthoDB" id="342064at2759"/>
<dbReference type="InterPro" id="IPR021933">
    <property type="entry name" value="SERRATE/Ars2_N"/>
</dbReference>
<dbReference type="Proteomes" id="UP000663879">
    <property type="component" value="Unassembled WGS sequence"/>
</dbReference>
<dbReference type="PANTHER" id="PTHR13165:SF0">
    <property type="entry name" value="SERRATE RNA EFFECTOR MOLECULE HOMOLOG"/>
    <property type="match status" value="1"/>
</dbReference>
<evidence type="ECO:0000256" key="1">
    <source>
        <dbReference type="ARBA" id="ARBA00004123"/>
    </source>
</evidence>
<feature type="compositionally biased region" description="Low complexity" evidence="4">
    <location>
        <begin position="615"/>
        <end position="629"/>
    </location>
</feature>
<comment type="similarity">
    <text evidence="2">Belongs to the ARS2 family.</text>
</comment>
<evidence type="ECO:0000256" key="2">
    <source>
        <dbReference type="ARBA" id="ARBA00005407"/>
    </source>
</evidence>
<comment type="caution">
    <text evidence="8">The sequence shown here is derived from an EMBL/GenBank/DDBJ whole genome shotgun (WGS) entry which is preliminary data.</text>
</comment>
<protein>
    <recommendedName>
        <fullName evidence="10">Arsenite-resistance protein 2 homolog</fullName>
    </recommendedName>
</protein>
<sequence length="652" mass="75600">MQFKTRYHPDENYKRREEQTKNVVQRLEVFLDLMEKGWLNDLSLDLDKSKEITRFLDACVIRLEGGTDEDITRLLDSNSKPDVKEVIETNGDDSSTKQDNDEKTDENEENGDEKKPDDSGSESGAYTDSDSDGEEKTRKKKSRNSKPSIKPPVQLHKTSSIFMRNLAPSVTKSDLENLCKQYDGFKRVALSDPAPERGFYRRGWITFDSNVDVKKICWNLQNIKIKDSNPGAIVNRELTSRIRAVSSHYTNLKKVVKNDLKIALKIIQNMDLKWGVWQERLEKTESSDEIKEVQSEEVKDEATKAAEDYQKLEDSGFEALPIHKIELNHNFYGPNPLLENITDYLVDEANAEESELLGDEENNTQLNMMEIDHDYLKALDKLILYLRVVHSIDFYNSIEYQQEDSMPNRLGILFVRPGPSTQKLKSDEMDEYIKVFQAKMKQYVEYKDRIDLEMAKRLGLKDRRDEIEKFIKTNTQELAPDRWLCPLSGKRFKGAEFIRKHLFYKHIEKIIEVKKEVEYFNNYLMDPKRPQLPEHPTNRPGSDLKTSQSQQSQGVNYTSPGMMQPMMGGYGMRPQQQGWVGPGTWASPDMMQGYQQQQQFSPQFGYQPGGGGYQGFKKQGYQQQQQQQGGPQGFQRRREMIQYKDLDAPDEL</sequence>
<reference evidence="8" key="1">
    <citation type="submission" date="2021-02" db="EMBL/GenBank/DDBJ databases">
        <authorList>
            <person name="Nowell W R."/>
        </authorList>
    </citation>
    <scope>NUCLEOTIDE SEQUENCE</scope>
    <source>
        <strain evidence="8">Ploen Becks lab</strain>
    </source>
</reference>
<feature type="compositionally biased region" description="Polar residues" evidence="4">
    <location>
        <begin position="544"/>
        <end position="559"/>
    </location>
</feature>
<accession>A0A813WXP2</accession>
<dbReference type="AlphaFoldDB" id="A0A813WXP2"/>
<dbReference type="InterPro" id="IPR039727">
    <property type="entry name" value="SE/Ars2"/>
</dbReference>
<dbReference type="Pfam" id="PF04959">
    <property type="entry name" value="ARS2"/>
    <property type="match status" value="1"/>
</dbReference>
<feature type="region of interest" description="Disordered" evidence="4">
    <location>
        <begin position="82"/>
        <end position="160"/>
    </location>
</feature>
<dbReference type="SUPFAM" id="SSF54928">
    <property type="entry name" value="RNA-binding domain, RBD"/>
    <property type="match status" value="1"/>
</dbReference>
<dbReference type="GO" id="GO:0031053">
    <property type="term" value="P:primary miRNA processing"/>
    <property type="evidence" value="ECO:0007669"/>
    <property type="project" value="TreeGrafter"/>
</dbReference>
<dbReference type="EMBL" id="CAJNOC010001368">
    <property type="protein sequence ID" value="CAF0858744.1"/>
    <property type="molecule type" value="Genomic_DNA"/>
</dbReference>
<keyword evidence="9" id="KW-1185">Reference proteome</keyword>
<feature type="region of interest" description="Disordered" evidence="4">
    <location>
        <begin position="596"/>
        <end position="637"/>
    </location>
</feature>
<dbReference type="InterPro" id="IPR000504">
    <property type="entry name" value="RRM_dom"/>
</dbReference>
<evidence type="ECO:0000259" key="5">
    <source>
        <dbReference type="Pfam" id="PF00076"/>
    </source>
</evidence>
<feature type="region of interest" description="Disordered" evidence="4">
    <location>
        <begin position="526"/>
        <end position="559"/>
    </location>
</feature>
<comment type="subcellular location">
    <subcellularLocation>
        <location evidence="1">Nucleus</location>
    </subcellularLocation>
</comment>
<name>A0A813WXP2_9BILA</name>
<evidence type="ECO:0000313" key="9">
    <source>
        <dbReference type="Proteomes" id="UP000663879"/>
    </source>
</evidence>
<evidence type="ECO:0008006" key="10">
    <source>
        <dbReference type="Google" id="ProtNLM"/>
    </source>
</evidence>
<evidence type="ECO:0000259" key="7">
    <source>
        <dbReference type="Pfam" id="PF12066"/>
    </source>
</evidence>
<dbReference type="InterPro" id="IPR007042">
    <property type="entry name" value="SERRATE/Ars2_C"/>
</dbReference>
<proteinExistence type="inferred from homology"/>
<gene>
    <name evidence="8" type="ORF">OXX778_LOCUS9329</name>
</gene>
<dbReference type="PANTHER" id="PTHR13165">
    <property type="entry name" value="ARSENITE-RESISTANCE PROTEIN 2"/>
    <property type="match status" value="1"/>
</dbReference>
<dbReference type="InterPro" id="IPR012677">
    <property type="entry name" value="Nucleotide-bd_a/b_plait_sf"/>
</dbReference>
<dbReference type="CDD" id="cd00590">
    <property type="entry name" value="RRM_SF"/>
    <property type="match status" value="1"/>
</dbReference>
<feature type="domain" description="RRM" evidence="5">
    <location>
        <begin position="161"/>
        <end position="228"/>
    </location>
</feature>
<feature type="compositionally biased region" description="Low complexity" evidence="4">
    <location>
        <begin position="596"/>
        <end position="606"/>
    </location>
</feature>
<feature type="compositionally biased region" description="Acidic residues" evidence="4">
    <location>
        <begin position="102"/>
        <end position="111"/>
    </location>
</feature>
<evidence type="ECO:0000256" key="3">
    <source>
        <dbReference type="ARBA" id="ARBA00023242"/>
    </source>
</evidence>
<organism evidence="8 9">
    <name type="scientific">Brachionus calyciflorus</name>
    <dbReference type="NCBI Taxonomy" id="104777"/>
    <lineage>
        <taxon>Eukaryota</taxon>
        <taxon>Metazoa</taxon>
        <taxon>Spiralia</taxon>
        <taxon>Gnathifera</taxon>
        <taxon>Rotifera</taxon>
        <taxon>Eurotatoria</taxon>
        <taxon>Monogononta</taxon>
        <taxon>Pseudotrocha</taxon>
        <taxon>Ploima</taxon>
        <taxon>Brachionidae</taxon>
        <taxon>Brachionus</taxon>
    </lineage>
</organism>
<keyword evidence="3" id="KW-0539">Nucleus</keyword>
<dbReference type="GO" id="GO:0003723">
    <property type="term" value="F:RNA binding"/>
    <property type="evidence" value="ECO:0007669"/>
    <property type="project" value="InterPro"/>
</dbReference>
<feature type="domain" description="SERRATE/Ars2 N-terminal" evidence="7">
    <location>
        <begin position="3"/>
        <end position="68"/>
    </location>
</feature>